<evidence type="ECO:0000313" key="4">
    <source>
        <dbReference type="Proteomes" id="UP000430021"/>
    </source>
</evidence>
<feature type="chain" id="PRO_5026330745" description="Lipoprotein" evidence="1">
    <location>
        <begin position="20"/>
        <end position="137"/>
    </location>
</feature>
<dbReference type="OrthoDB" id="7391925at2"/>
<dbReference type="Proteomes" id="UP000430021">
    <property type="component" value="Unassembled WGS sequence"/>
</dbReference>
<evidence type="ECO:0000313" key="3">
    <source>
        <dbReference type="EMBL" id="MXP37177.1"/>
    </source>
</evidence>
<keyword evidence="1" id="KW-0732">Signal</keyword>
<evidence type="ECO:0000313" key="2">
    <source>
        <dbReference type="EMBL" id="MBB3775199.1"/>
    </source>
</evidence>
<feature type="signal peptide" evidence="1">
    <location>
        <begin position="1"/>
        <end position="19"/>
    </location>
</feature>
<reference evidence="2 5" key="2">
    <citation type="submission" date="2020-08" db="EMBL/GenBank/DDBJ databases">
        <title>Genomic Encyclopedia of Type Strains, Phase IV (KMG-IV): sequencing the most valuable type-strain genomes for metagenomic binning, comparative biology and taxonomic classification.</title>
        <authorList>
            <person name="Goeker M."/>
        </authorList>
    </citation>
    <scope>NUCLEOTIDE SEQUENCE [LARGE SCALE GENOMIC DNA]</scope>
    <source>
        <strain evidence="2 5">DSM 8510</strain>
    </source>
</reference>
<evidence type="ECO:0000256" key="1">
    <source>
        <dbReference type="SAM" id="SignalP"/>
    </source>
</evidence>
<gene>
    <name evidence="2" type="ORF">FHS52_001142</name>
    <name evidence="3" type="ORF">GRI59_00940</name>
</gene>
<organism evidence="3 4">
    <name type="scientific">Erythrobacter ramosus</name>
    <dbReference type="NCBI Taxonomy" id="35811"/>
    <lineage>
        <taxon>Bacteria</taxon>
        <taxon>Pseudomonadati</taxon>
        <taxon>Pseudomonadota</taxon>
        <taxon>Alphaproteobacteria</taxon>
        <taxon>Sphingomonadales</taxon>
        <taxon>Erythrobacteraceae</taxon>
        <taxon>Erythrobacter/Porphyrobacter group</taxon>
        <taxon>Erythrobacter</taxon>
    </lineage>
</organism>
<dbReference type="EMBL" id="JACICE010000001">
    <property type="protein sequence ID" value="MBB3775199.1"/>
    <property type="molecule type" value="Genomic_DNA"/>
</dbReference>
<proteinExistence type="predicted"/>
<protein>
    <recommendedName>
        <fullName evidence="6">Lipoprotein</fullName>
    </recommendedName>
</protein>
<evidence type="ECO:0000313" key="5">
    <source>
        <dbReference type="Proteomes" id="UP000548685"/>
    </source>
</evidence>
<name>A0A6I4UHQ8_9SPHN</name>
<dbReference type="EMBL" id="WTYB01000001">
    <property type="protein sequence ID" value="MXP37177.1"/>
    <property type="molecule type" value="Genomic_DNA"/>
</dbReference>
<dbReference type="RefSeq" id="WP_160759336.1">
    <property type="nucleotide sequence ID" value="NZ_BAAADZ010000002.1"/>
</dbReference>
<comment type="caution">
    <text evidence="3">The sequence shown here is derived from an EMBL/GenBank/DDBJ whole genome shotgun (WGS) entry which is preliminary data.</text>
</comment>
<dbReference type="AlphaFoldDB" id="A0A6I4UHQ8"/>
<sequence>MLSRCLALAPLPLILAACAPTDPAARADADAARTPAVKVLGAGQNCIDRSQVRATVVRTDQVIDFEMNGGKVYRSTLKNRCPGLGWDRAITYETSINQLCTQQIVYSLTNIGGVPQRGAGCSLGEFVPVEYVKTSKD</sequence>
<dbReference type="PROSITE" id="PS51257">
    <property type="entry name" value="PROKAR_LIPOPROTEIN"/>
    <property type="match status" value="1"/>
</dbReference>
<evidence type="ECO:0008006" key="6">
    <source>
        <dbReference type="Google" id="ProtNLM"/>
    </source>
</evidence>
<accession>A0A6I4UHQ8</accession>
<dbReference type="Proteomes" id="UP000548685">
    <property type="component" value="Unassembled WGS sequence"/>
</dbReference>
<reference evidence="3 4" key="1">
    <citation type="submission" date="2019-12" db="EMBL/GenBank/DDBJ databases">
        <title>Genomic-based taxomic classification of the family Erythrobacteraceae.</title>
        <authorList>
            <person name="Xu L."/>
        </authorList>
    </citation>
    <scope>NUCLEOTIDE SEQUENCE [LARGE SCALE GENOMIC DNA]</scope>
    <source>
        <strain evidence="3 4">JCM 10282</strain>
    </source>
</reference>
<keyword evidence="5" id="KW-1185">Reference proteome</keyword>